<sequence length="74" mass="8481">MNGNHYFTAISSYEQKSGSFSVNVSTMDILTNYPYVQKDEELAKNLMDPEYRMPVQLYAAIGEVLKLIRAIERS</sequence>
<evidence type="ECO:0000313" key="1">
    <source>
        <dbReference type="EMBL" id="MDO0877972.1"/>
    </source>
</evidence>
<gene>
    <name evidence="1" type="ORF">NBU54_09885</name>
</gene>
<keyword evidence="1" id="KW-0969">Cilium</keyword>
<dbReference type="Proteomes" id="UP001176117">
    <property type="component" value="Unassembled WGS sequence"/>
</dbReference>
<dbReference type="RefSeq" id="WP_128713021.1">
    <property type="nucleotide sequence ID" value="NZ_CP012152.1"/>
</dbReference>
<dbReference type="AlphaFoldDB" id="A0AAW7TI96"/>
<protein>
    <submittedName>
        <fullName evidence="1">Flagellar biosynthesis protein FlhB</fullName>
    </submittedName>
</protein>
<proteinExistence type="predicted"/>
<dbReference type="EMBL" id="JAMOGB010000007">
    <property type="protein sequence ID" value="MDO0877972.1"/>
    <property type="molecule type" value="Genomic_DNA"/>
</dbReference>
<evidence type="ECO:0000313" key="2">
    <source>
        <dbReference type="Proteomes" id="UP001176117"/>
    </source>
</evidence>
<comment type="caution">
    <text evidence="1">The sequence shown here is derived from an EMBL/GenBank/DDBJ whole genome shotgun (WGS) entry which is preliminary data.</text>
</comment>
<organism evidence="1 2">
    <name type="scientific">Anoxybacillus gonensis</name>
    <dbReference type="NCBI Taxonomy" id="198467"/>
    <lineage>
        <taxon>Bacteria</taxon>
        <taxon>Bacillati</taxon>
        <taxon>Bacillota</taxon>
        <taxon>Bacilli</taxon>
        <taxon>Bacillales</taxon>
        <taxon>Anoxybacillaceae</taxon>
        <taxon>Anoxybacillus</taxon>
    </lineage>
</organism>
<keyword evidence="1" id="KW-0282">Flagellum</keyword>
<reference evidence="1" key="1">
    <citation type="submission" date="2022-05" db="EMBL/GenBank/DDBJ databases">
        <title>Genome-based reclassification of Anoxybacillus salavatliensis Cihan et al. as a later heterotypic synonym of Anoxybacillus gonensis Belduz et al. 2003.</title>
        <authorList>
            <person name="Inan Bektas K."/>
            <person name="Guler H.I."/>
            <person name="Belduz A.O."/>
            <person name="Canakci S."/>
        </authorList>
    </citation>
    <scope>NUCLEOTIDE SEQUENCE</scope>
    <source>
        <strain evidence="1">NCIMB 13933</strain>
    </source>
</reference>
<keyword evidence="2" id="KW-1185">Reference proteome</keyword>
<accession>A0AAW7TI96</accession>
<name>A0AAW7TI96_9BACL</name>
<keyword evidence="1" id="KW-0966">Cell projection</keyword>